<dbReference type="Pfam" id="PF01165">
    <property type="entry name" value="Ribosomal_S21"/>
    <property type="match status" value="1"/>
</dbReference>
<dbReference type="OrthoDB" id="2501249at2759"/>
<evidence type="ECO:0000313" key="7">
    <source>
        <dbReference type="WBParaSite" id="DME_0000914101-mRNA-1"/>
    </source>
</evidence>
<dbReference type="PANTHER" id="PTHR21109:SF0">
    <property type="entry name" value="SMALL RIBOSOMAL SUBUNIT PROTEIN BS21M"/>
    <property type="match status" value="1"/>
</dbReference>
<evidence type="ECO:0000313" key="6">
    <source>
        <dbReference type="Proteomes" id="UP000274756"/>
    </source>
</evidence>
<keyword evidence="3" id="KW-0687">Ribonucleoprotein</keyword>
<dbReference type="NCBIfam" id="TIGR00030">
    <property type="entry name" value="S21p"/>
    <property type="match status" value="1"/>
</dbReference>
<dbReference type="STRING" id="318479.A0A158Q657"/>
<proteinExistence type="inferred from homology"/>
<reference evidence="4 6" key="2">
    <citation type="submission" date="2018-11" db="EMBL/GenBank/DDBJ databases">
        <authorList>
            <consortium name="Pathogen Informatics"/>
        </authorList>
    </citation>
    <scope>NUCLEOTIDE SEQUENCE [LARGE SCALE GENOMIC DNA]</scope>
</reference>
<organism evidence="5 7">
    <name type="scientific">Dracunculus medinensis</name>
    <name type="common">Guinea worm</name>
    <dbReference type="NCBI Taxonomy" id="318479"/>
    <lineage>
        <taxon>Eukaryota</taxon>
        <taxon>Metazoa</taxon>
        <taxon>Ecdysozoa</taxon>
        <taxon>Nematoda</taxon>
        <taxon>Chromadorea</taxon>
        <taxon>Rhabditida</taxon>
        <taxon>Spirurina</taxon>
        <taxon>Dracunculoidea</taxon>
        <taxon>Dracunculidae</taxon>
        <taxon>Dracunculus</taxon>
    </lineage>
</organism>
<evidence type="ECO:0000256" key="3">
    <source>
        <dbReference type="ARBA" id="ARBA00023274"/>
    </source>
</evidence>
<evidence type="ECO:0000313" key="5">
    <source>
        <dbReference type="Proteomes" id="UP000038040"/>
    </source>
</evidence>
<dbReference type="Proteomes" id="UP000274756">
    <property type="component" value="Unassembled WGS sequence"/>
</dbReference>
<accession>A0A158Q657</accession>
<dbReference type="GO" id="GO:0003735">
    <property type="term" value="F:structural constituent of ribosome"/>
    <property type="evidence" value="ECO:0007669"/>
    <property type="project" value="InterPro"/>
</dbReference>
<dbReference type="AlphaFoldDB" id="A0A158Q657"/>
<evidence type="ECO:0000313" key="4">
    <source>
        <dbReference type="EMBL" id="VDN52905.1"/>
    </source>
</evidence>
<dbReference type="PANTHER" id="PTHR21109">
    <property type="entry name" value="MITOCHONDRIAL 28S RIBOSOMAL PROTEIN S21"/>
    <property type="match status" value="1"/>
</dbReference>
<dbReference type="GO" id="GO:0006412">
    <property type="term" value="P:translation"/>
    <property type="evidence" value="ECO:0007669"/>
    <property type="project" value="InterPro"/>
</dbReference>
<dbReference type="GO" id="GO:1990904">
    <property type="term" value="C:ribonucleoprotein complex"/>
    <property type="evidence" value="ECO:0007669"/>
    <property type="project" value="UniProtKB-KW"/>
</dbReference>
<protein>
    <submittedName>
        <fullName evidence="7">28S ribosomal protein S21, mitochondrial</fullName>
    </submittedName>
</protein>
<dbReference type="InterPro" id="IPR001911">
    <property type="entry name" value="Ribosomal_bS21"/>
</dbReference>
<reference evidence="7" key="1">
    <citation type="submission" date="2016-04" db="UniProtKB">
        <authorList>
            <consortium name="WormBaseParasite"/>
        </authorList>
    </citation>
    <scope>IDENTIFICATION</scope>
</reference>
<evidence type="ECO:0000256" key="1">
    <source>
        <dbReference type="ARBA" id="ARBA00006640"/>
    </source>
</evidence>
<comment type="similarity">
    <text evidence="1">Belongs to the bacterial ribosomal protein bS21 family.</text>
</comment>
<dbReference type="Proteomes" id="UP000038040">
    <property type="component" value="Unplaced"/>
</dbReference>
<keyword evidence="6" id="KW-1185">Reference proteome</keyword>
<dbReference type="EMBL" id="UYYG01000086">
    <property type="protein sequence ID" value="VDN52905.1"/>
    <property type="molecule type" value="Genomic_DNA"/>
</dbReference>
<dbReference type="GO" id="GO:0005840">
    <property type="term" value="C:ribosome"/>
    <property type="evidence" value="ECO:0007669"/>
    <property type="project" value="UniProtKB-KW"/>
</dbReference>
<name>A0A158Q657_DRAME</name>
<keyword evidence="2" id="KW-0689">Ribosomal protein</keyword>
<gene>
    <name evidence="4" type="ORF">DME_LOCUS2878</name>
</gene>
<evidence type="ECO:0000256" key="2">
    <source>
        <dbReference type="ARBA" id="ARBA00022980"/>
    </source>
</evidence>
<dbReference type="WBParaSite" id="DME_0000914101-mRNA-1">
    <property type="protein sequence ID" value="DME_0000914101-mRNA-1"/>
    <property type="gene ID" value="DME_0000914101"/>
</dbReference>
<sequence length="166" mass="19497">MSAFPIFKYQQPSTNAFFMLFKVLYQQVQQVLARYVISAAAVIDTVNMFWSEHALMVRFWRGTLKQPFAVPLFKGIWGAHPRFLNRTVLVKNNDVESAFTLLNRLMSSEGLISLIRRTQFYEKPFQQRNRTSMEMSIAILKEDTQRKTKFLVRKNRLDAYPGQFTT</sequence>